<proteinExistence type="predicted"/>
<evidence type="ECO:0000256" key="1">
    <source>
        <dbReference type="SAM" id="MobiDB-lite"/>
    </source>
</evidence>
<feature type="compositionally biased region" description="Basic residues" evidence="1">
    <location>
        <begin position="160"/>
        <end position="170"/>
    </location>
</feature>
<accession>A0ABS7B488</accession>
<sequence length="170" mass="18099">MTDGLDAARRGRPHHPDRATDGTRFEVFVERLDAVSWGRLHHAYGIADDVPGMLRTLRDPDPETRGDALGGLHATVLHQGTRFQASQAVVPFLVALIDDPATPDRGDLLRLLTGIAIGDRRDDRHGSGPRTNAVGASRTGCSFTAWEGGVVSPGSAGVGRPRRGGPARRG</sequence>
<reference evidence="2 3" key="1">
    <citation type="journal article" date="2013" name="Antonie Van Leeuwenhoek">
        <title>Actinoplanes hulinensis sp. nov., a novel actinomycete isolated from soybean root (Glycine max (L.) Merr).</title>
        <authorList>
            <person name="Shen Y."/>
            <person name="Liu C."/>
            <person name="Wang X."/>
            <person name="Zhao J."/>
            <person name="Jia F."/>
            <person name="Zhang Y."/>
            <person name="Wang L."/>
            <person name="Yang D."/>
            <person name="Xiang W."/>
        </authorList>
    </citation>
    <scope>NUCLEOTIDE SEQUENCE [LARGE SCALE GENOMIC DNA]</scope>
    <source>
        <strain evidence="2 3">NEAU-M9</strain>
    </source>
</reference>
<name>A0ABS7B488_9ACTN</name>
<protein>
    <submittedName>
        <fullName evidence="2">Uncharacterized protein</fullName>
    </submittedName>
</protein>
<gene>
    <name evidence="2" type="ORF">KZ829_19125</name>
</gene>
<dbReference type="Proteomes" id="UP001519863">
    <property type="component" value="Unassembled WGS sequence"/>
</dbReference>
<feature type="compositionally biased region" description="Low complexity" evidence="1">
    <location>
        <begin position="148"/>
        <end position="159"/>
    </location>
</feature>
<comment type="caution">
    <text evidence="2">The sequence shown here is derived from an EMBL/GenBank/DDBJ whole genome shotgun (WGS) entry which is preliminary data.</text>
</comment>
<evidence type="ECO:0000313" key="3">
    <source>
        <dbReference type="Proteomes" id="UP001519863"/>
    </source>
</evidence>
<dbReference type="RefSeq" id="WP_220145268.1">
    <property type="nucleotide sequence ID" value="NZ_JAHXZI010000009.1"/>
</dbReference>
<dbReference type="EMBL" id="JAHXZI010000009">
    <property type="protein sequence ID" value="MBW6435856.1"/>
    <property type="molecule type" value="Genomic_DNA"/>
</dbReference>
<feature type="region of interest" description="Disordered" evidence="1">
    <location>
        <begin position="145"/>
        <end position="170"/>
    </location>
</feature>
<organism evidence="2 3">
    <name type="scientific">Actinoplanes hulinensis</name>
    <dbReference type="NCBI Taxonomy" id="1144547"/>
    <lineage>
        <taxon>Bacteria</taxon>
        <taxon>Bacillati</taxon>
        <taxon>Actinomycetota</taxon>
        <taxon>Actinomycetes</taxon>
        <taxon>Micromonosporales</taxon>
        <taxon>Micromonosporaceae</taxon>
        <taxon>Actinoplanes</taxon>
    </lineage>
</organism>
<evidence type="ECO:0000313" key="2">
    <source>
        <dbReference type="EMBL" id="MBW6435856.1"/>
    </source>
</evidence>
<keyword evidence="3" id="KW-1185">Reference proteome</keyword>
<feature type="region of interest" description="Disordered" evidence="1">
    <location>
        <begin position="1"/>
        <end position="20"/>
    </location>
</feature>